<reference evidence="2 5" key="2">
    <citation type="journal article" date="2019" name="Emerg. Microbes Infect.">
        <title>Comprehensive subspecies identification of 175 nontuberculous mycobacteria species based on 7547 genomic profiles.</title>
        <authorList>
            <person name="Matsumoto Y."/>
            <person name="Kinjo T."/>
            <person name="Motooka D."/>
            <person name="Nabeya D."/>
            <person name="Jung N."/>
            <person name="Uechi K."/>
            <person name="Horii T."/>
            <person name="Iida T."/>
            <person name="Fujita J."/>
            <person name="Nakamura S."/>
        </authorList>
    </citation>
    <scope>NUCLEOTIDE SEQUENCE [LARGE SCALE GENOMIC DNA]</scope>
    <source>
        <strain evidence="2 5">JCM 12405</strain>
    </source>
</reference>
<dbReference type="Proteomes" id="UP000193564">
    <property type="component" value="Unassembled WGS sequence"/>
</dbReference>
<protein>
    <submittedName>
        <fullName evidence="3">Uncharacterized protein</fullName>
    </submittedName>
</protein>
<evidence type="ECO:0000313" key="3">
    <source>
        <dbReference type="EMBL" id="ORV43195.1"/>
    </source>
</evidence>
<reference evidence="2" key="3">
    <citation type="submission" date="2020-02" db="EMBL/GenBank/DDBJ databases">
        <authorList>
            <person name="Matsumoto Y."/>
            <person name="Motooka D."/>
            <person name="Nakamura S."/>
        </authorList>
    </citation>
    <scope>NUCLEOTIDE SEQUENCE</scope>
    <source>
        <strain evidence="2">JCM 12405</strain>
    </source>
</reference>
<dbReference type="KEGG" id="mdr:MDOR_28420"/>
<feature type="compositionally biased region" description="Basic and acidic residues" evidence="1">
    <location>
        <begin position="1304"/>
        <end position="1324"/>
    </location>
</feature>
<dbReference type="Proteomes" id="UP000467201">
    <property type="component" value="Chromosome"/>
</dbReference>
<proteinExistence type="predicted"/>
<name>A0A1X1TF60_9MYCO</name>
<dbReference type="RefSeq" id="WP_085189287.1">
    <property type="nucleotide sequence ID" value="NZ_AP022605.1"/>
</dbReference>
<dbReference type="SUPFAM" id="SSF58113">
    <property type="entry name" value="Apolipoprotein A-I"/>
    <property type="match status" value="1"/>
</dbReference>
<evidence type="ECO:0000256" key="1">
    <source>
        <dbReference type="SAM" id="MobiDB-lite"/>
    </source>
</evidence>
<evidence type="ECO:0000313" key="4">
    <source>
        <dbReference type="Proteomes" id="UP000193564"/>
    </source>
</evidence>
<feature type="region of interest" description="Disordered" evidence="1">
    <location>
        <begin position="1257"/>
        <end position="1358"/>
    </location>
</feature>
<evidence type="ECO:0000313" key="2">
    <source>
        <dbReference type="EMBL" id="BBZ08673.1"/>
    </source>
</evidence>
<feature type="compositionally biased region" description="Basic and acidic residues" evidence="1">
    <location>
        <begin position="1333"/>
        <end position="1350"/>
    </location>
</feature>
<dbReference type="OrthoDB" id="4666207at2"/>
<sequence>MEVAVRSYLAAGVAVVGATSIALAPVEVLPPDFQIRGERMVAVLEDVSLSSLADLIADAQAAWAPIGGAVDSASQAAQAAILGLSGALEAALVEAAGQDTDAFQAVVDGLLDGGSVLATAIDNAIANFPSPEAFVDAMVSAFASVNLDLADAIEVALEVALQLGIGLDAGTIGEALLNAGTELAAAFNTALAAFPNPQEFVAAFEAALGDVIPGFNAVATAAAEAFTDLSGQLAATIEAGLAAGVTAFDALVEGLLDSGGDLAAVFNAALAAFPSPAAFIDALADAFGAVDVDLGAALDVALAALVDLGIDIDAGAIAESLIEAGADLAAAFGDVFDGFPAPGDFFAAFNAAITGALPGLNTFAQAAAESLTDLSGALATAVNEGAAAGIETFDAIVGALQDTGSGLSAALAAAIEAFPTPRAFVDTLVQAFAAIDVDLGDAVRVALGALINIALAPNPVGIAAALIEAAPELAAVLEGEIAGYPTPAEFFSAFNTVIVELAPGFNAFAAGAAEAFTELSSALSGALEDGFAAGLDAFETVVAGLQDAGSGLAAALAAAIEPFPTPGAFVDALVSAFGAIDVDLGAALDVALAALVDLGVDLDPGAIADAFLAAGSEFAALVNGVLDDFPTPGDFITAFNAALEGVVPGFDAVAAATAEVIAELSDALTTALETRLAAGVEAFDAVVAGLLDAGSELAAAFNTAIEAFPTPEAFIDALVSAFGAIDVDLAGAIDAALEVFGELGLNLDATAIGEALAAAGEELGAIFDAALEDFSSPAEFVAAFESALERVIPGLTALADATETAIGNFSSALSTAIDAGLAVGETAFEAFIVGLQDAGGQLAAAFEAALGAFPTPETFLEALVDAFAAIDVDLGLSLEAALELIVDLNIDLDAGVIADALLNAGAELAAAFDAAFEDFPTPADLVAAVERSITAFAPGFNAIADATAEAIGNVSAALTAAIQSGIGIGSAAFGDFLQGLVAGGGTLAAAFEAALENLPSPAVFIRALVDASASLGTVLADLGASVEAGLEAGLDLGAAALQGFADVGADISAAIGASLEGLPTPAEFVESFAEAGEQFGAAADAVTQIGVDAVDNVAAATDAVVEAFRATAVSALENGNDALQAIGAGIYAATQALAEAASDVNIGGAISAAIGGAIGGGLGGFGDLRGEAVGDVTKRDEGTPTVTSAEVDPSAVTEISGTPNQMVSLNANSPAEGQATQQTRVMQGQVQLREALDTAGKQVNEGLDQTRKNLKGAADQTRENLKGAADQTRKNLKGAADQTRENLKGAADQTRKNLKGAADQTRENLKGAAEQTRKNVDGVRKNVKSAVGGDKKSSDRSTTENKKSGDSEPSAASK</sequence>
<keyword evidence="4" id="KW-1185">Reference proteome</keyword>
<gene>
    <name evidence="3" type="ORF">AWC01_06775</name>
    <name evidence="2" type="ORF">MDOR_28420</name>
</gene>
<accession>A0A1X1TF60</accession>
<dbReference type="STRING" id="126673.AWC01_06775"/>
<organism evidence="3 4">
    <name type="scientific">Mycolicibacterium doricum</name>
    <dbReference type="NCBI Taxonomy" id="126673"/>
    <lineage>
        <taxon>Bacteria</taxon>
        <taxon>Bacillati</taxon>
        <taxon>Actinomycetota</taxon>
        <taxon>Actinomycetes</taxon>
        <taxon>Mycobacteriales</taxon>
        <taxon>Mycobacteriaceae</taxon>
        <taxon>Mycolicibacterium</taxon>
    </lineage>
</organism>
<dbReference type="EMBL" id="AP022605">
    <property type="protein sequence ID" value="BBZ08673.1"/>
    <property type="molecule type" value="Genomic_DNA"/>
</dbReference>
<evidence type="ECO:0000313" key="5">
    <source>
        <dbReference type="Proteomes" id="UP000467201"/>
    </source>
</evidence>
<reference evidence="3 4" key="1">
    <citation type="submission" date="2016-01" db="EMBL/GenBank/DDBJ databases">
        <title>The new phylogeny of the genus Mycobacterium.</title>
        <authorList>
            <person name="Tarcisio F."/>
            <person name="Conor M."/>
            <person name="Antonella G."/>
            <person name="Elisabetta G."/>
            <person name="Giulia F.S."/>
            <person name="Sara T."/>
            <person name="Anna F."/>
            <person name="Clotilde B."/>
            <person name="Roberto B."/>
            <person name="Veronica D.S."/>
            <person name="Fabio R."/>
            <person name="Monica P."/>
            <person name="Olivier J."/>
            <person name="Enrico T."/>
            <person name="Nicola S."/>
        </authorList>
    </citation>
    <scope>NUCLEOTIDE SEQUENCE [LARGE SCALE GENOMIC DNA]</scope>
    <source>
        <strain evidence="3 4">DSM 44339</strain>
    </source>
</reference>
<dbReference type="EMBL" id="LQOS01000019">
    <property type="protein sequence ID" value="ORV43195.1"/>
    <property type="molecule type" value="Genomic_DNA"/>
</dbReference>
<dbReference type="Gene3D" id="1.20.120.20">
    <property type="entry name" value="Apolipoprotein"/>
    <property type="match status" value="1"/>
</dbReference>